<reference evidence="2 3" key="1">
    <citation type="submission" date="2024-05" db="EMBL/GenBank/DDBJ databases">
        <title>Genome sequencing and assembly of Indian major carp, Cirrhinus mrigala (Hamilton, 1822).</title>
        <authorList>
            <person name="Mohindra V."/>
            <person name="Chowdhury L.M."/>
            <person name="Lal K."/>
            <person name="Jena J.K."/>
        </authorList>
    </citation>
    <scope>NUCLEOTIDE SEQUENCE [LARGE SCALE GENOMIC DNA]</scope>
    <source>
        <strain evidence="2">CM1030</strain>
        <tissue evidence="2">Blood</tissue>
    </source>
</reference>
<feature type="region of interest" description="Disordered" evidence="1">
    <location>
        <begin position="1"/>
        <end position="54"/>
    </location>
</feature>
<sequence length="54" mass="6199">PSSQKDVVQQDVKLHQDGHRSSRQRERLTGHPPRDETLQPHHLPPHPALTPQLD</sequence>
<keyword evidence="3" id="KW-1185">Reference proteome</keyword>
<proteinExistence type="predicted"/>
<feature type="non-terminal residue" evidence="2">
    <location>
        <position position="1"/>
    </location>
</feature>
<comment type="caution">
    <text evidence="2">The sequence shown here is derived from an EMBL/GenBank/DDBJ whole genome shotgun (WGS) entry which is preliminary data.</text>
</comment>
<organism evidence="2 3">
    <name type="scientific">Cirrhinus mrigala</name>
    <name type="common">Mrigala</name>
    <dbReference type="NCBI Taxonomy" id="683832"/>
    <lineage>
        <taxon>Eukaryota</taxon>
        <taxon>Metazoa</taxon>
        <taxon>Chordata</taxon>
        <taxon>Craniata</taxon>
        <taxon>Vertebrata</taxon>
        <taxon>Euteleostomi</taxon>
        <taxon>Actinopterygii</taxon>
        <taxon>Neopterygii</taxon>
        <taxon>Teleostei</taxon>
        <taxon>Ostariophysi</taxon>
        <taxon>Cypriniformes</taxon>
        <taxon>Cyprinidae</taxon>
        <taxon>Labeoninae</taxon>
        <taxon>Labeonini</taxon>
        <taxon>Cirrhinus</taxon>
    </lineage>
</organism>
<name>A0ABD0Q7B6_CIRMR</name>
<evidence type="ECO:0000313" key="3">
    <source>
        <dbReference type="Proteomes" id="UP001529510"/>
    </source>
</evidence>
<dbReference type="Proteomes" id="UP001529510">
    <property type="component" value="Unassembled WGS sequence"/>
</dbReference>
<feature type="non-terminal residue" evidence="2">
    <location>
        <position position="54"/>
    </location>
</feature>
<gene>
    <name evidence="2" type="ORF">M9458_021535</name>
</gene>
<accession>A0ABD0Q7B6</accession>
<dbReference type="EMBL" id="JAMKFB020000010">
    <property type="protein sequence ID" value="KAL0182160.1"/>
    <property type="molecule type" value="Genomic_DNA"/>
</dbReference>
<protein>
    <submittedName>
        <fullName evidence="2">Uncharacterized protein</fullName>
    </submittedName>
</protein>
<evidence type="ECO:0000313" key="2">
    <source>
        <dbReference type="EMBL" id="KAL0182160.1"/>
    </source>
</evidence>
<dbReference type="AlphaFoldDB" id="A0ABD0Q7B6"/>
<evidence type="ECO:0000256" key="1">
    <source>
        <dbReference type="SAM" id="MobiDB-lite"/>
    </source>
</evidence>
<feature type="compositionally biased region" description="Basic and acidic residues" evidence="1">
    <location>
        <begin position="12"/>
        <end position="39"/>
    </location>
</feature>